<evidence type="ECO:0000313" key="2">
    <source>
        <dbReference type="Proteomes" id="UP000838412"/>
    </source>
</evidence>
<sequence length="401" mass="42885">MATNVHGHSVAIVGGGIAGLVCAARLGQLGIAAATVFDTGSHAPGGRCSTRKIDVAGKTFLFDHSAQYFTVSDNRFAKIVSFLHSKGAVKVWNGPIGVLEGGRFERRSNLQAFVGTEGMKSVPECLATLSRVERPVWIGNVNWEPMAKKWKVGKYGYFDYLVIAHNGKCADRLMGNAGAPKIHELLRVRFTPKLIQKVQQMQLCSLWVLLAVFPTSLKLPFEGAFVEDSDVTWVANNTAKLGQRAAGDGSECWTIFSSRQFGAAHKVPQENIPPGKADEVTKRLLAAFAKSAGLDSRALPSPTYTKVQLWGAAVPLNVLDGADCVFQASQNVGICGDWLVSPCIEGAAVSGLALAESIHRHVRGERRDTGLGCTFKPVHGPAMGSFPTNSKLVFNPGGKTG</sequence>
<name>A0A8J9Z315_BRALA</name>
<dbReference type="EMBL" id="OV696700">
    <property type="protein sequence ID" value="CAH1246182.1"/>
    <property type="molecule type" value="Genomic_DNA"/>
</dbReference>
<dbReference type="Gene3D" id="3.50.50.60">
    <property type="entry name" value="FAD/NAD(P)-binding domain"/>
    <property type="match status" value="1"/>
</dbReference>
<keyword evidence="2" id="KW-1185">Reference proteome</keyword>
<dbReference type="Pfam" id="PF13450">
    <property type="entry name" value="NAD_binding_8"/>
    <property type="match status" value="1"/>
</dbReference>
<dbReference type="PANTHER" id="PTHR16128:SF5">
    <property type="entry name" value="FAD_NAD(P)-BINDING OXIDOREDUCTASE FAMILY PROTEIN"/>
    <property type="match status" value="1"/>
</dbReference>
<protein>
    <submittedName>
        <fullName evidence="1">Hypp7673 protein</fullName>
    </submittedName>
</protein>
<dbReference type="OrthoDB" id="417877at2759"/>
<dbReference type="SUPFAM" id="SSF51905">
    <property type="entry name" value="FAD/NAD(P)-binding domain"/>
    <property type="match status" value="1"/>
</dbReference>
<accession>A0A8J9Z315</accession>
<dbReference type="Gene3D" id="3.90.660.10">
    <property type="match status" value="1"/>
</dbReference>
<proteinExistence type="predicted"/>
<organism evidence="1 2">
    <name type="scientific">Branchiostoma lanceolatum</name>
    <name type="common">Common lancelet</name>
    <name type="synonym">Amphioxus lanceolatum</name>
    <dbReference type="NCBI Taxonomy" id="7740"/>
    <lineage>
        <taxon>Eukaryota</taxon>
        <taxon>Metazoa</taxon>
        <taxon>Chordata</taxon>
        <taxon>Cephalochordata</taxon>
        <taxon>Leptocardii</taxon>
        <taxon>Amphioxiformes</taxon>
        <taxon>Branchiostomatidae</taxon>
        <taxon>Branchiostoma</taxon>
    </lineage>
</organism>
<gene>
    <name evidence="1" type="primary">Hypp7673</name>
    <name evidence="1" type="ORF">BLAG_LOCUS8291</name>
</gene>
<dbReference type="Proteomes" id="UP000838412">
    <property type="component" value="Chromosome 15"/>
</dbReference>
<dbReference type="PANTHER" id="PTHR16128">
    <property type="entry name" value="FAD/NAD(P)-BINDING OXIDOREDUCTASE FAMILY PROTEIN"/>
    <property type="match status" value="1"/>
</dbReference>
<reference evidence="1" key="1">
    <citation type="submission" date="2022-01" db="EMBL/GenBank/DDBJ databases">
        <authorList>
            <person name="Braso-Vives M."/>
        </authorList>
    </citation>
    <scope>NUCLEOTIDE SEQUENCE</scope>
</reference>
<dbReference type="AlphaFoldDB" id="A0A8J9Z315"/>
<dbReference type="InterPro" id="IPR036188">
    <property type="entry name" value="FAD/NAD-bd_sf"/>
</dbReference>
<evidence type="ECO:0000313" key="1">
    <source>
        <dbReference type="EMBL" id="CAH1246182.1"/>
    </source>
</evidence>